<dbReference type="SUPFAM" id="SSF56731">
    <property type="entry name" value="DNA primase core"/>
    <property type="match status" value="1"/>
</dbReference>
<dbReference type="SUPFAM" id="SSF57783">
    <property type="entry name" value="Zinc beta-ribbon"/>
    <property type="match status" value="1"/>
</dbReference>
<dbReference type="GO" id="GO:1990077">
    <property type="term" value="C:primosome complex"/>
    <property type="evidence" value="ECO:0007669"/>
    <property type="project" value="UniProtKB-KW"/>
</dbReference>
<reference evidence="16 17" key="1">
    <citation type="submission" date="2016-10" db="EMBL/GenBank/DDBJ databases">
        <authorList>
            <person name="de Groot N.N."/>
        </authorList>
    </citation>
    <scope>NUCLEOTIDE SEQUENCE [LARGE SCALE GENOMIC DNA]</scope>
    <source>
        <strain evidence="16 17">DSM 15827</strain>
    </source>
</reference>
<evidence type="ECO:0000256" key="13">
    <source>
        <dbReference type="PIRNR" id="PIRNR002811"/>
    </source>
</evidence>
<comment type="cofactor">
    <cofactor evidence="12 13 14">
        <name>Zn(2+)</name>
        <dbReference type="ChEBI" id="CHEBI:29105"/>
    </cofactor>
    <text evidence="12 13 14">Binds 1 zinc ion per monomer.</text>
</comment>
<dbReference type="Pfam" id="PF08275">
    <property type="entry name" value="DNAG_N"/>
    <property type="match status" value="1"/>
</dbReference>
<evidence type="ECO:0000256" key="12">
    <source>
        <dbReference type="HAMAP-Rule" id="MF_00974"/>
    </source>
</evidence>
<dbReference type="STRING" id="137733.SAMN05421767_12017"/>
<dbReference type="Proteomes" id="UP000198556">
    <property type="component" value="Unassembled WGS sequence"/>
</dbReference>
<dbReference type="EC" id="2.7.7.101" evidence="12"/>
<dbReference type="SMART" id="SM00400">
    <property type="entry name" value="ZnF_CHCC"/>
    <property type="match status" value="1"/>
</dbReference>
<dbReference type="InterPro" id="IPR016136">
    <property type="entry name" value="DNA_helicase_N/primase_C"/>
</dbReference>
<comment type="subunit">
    <text evidence="12">Monomer. Interacts with DnaB.</text>
</comment>
<keyword evidence="7 12" id="KW-0863">Zinc-finger</keyword>
<keyword evidence="6 12" id="KW-0479">Metal-binding</keyword>
<feature type="domain" description="Toprim" evidence="15">
    <location>
        <begin position="274"/>
        <end position="356"/>
    </location>
</feature>
<dbReference type="PANTHER" id="PTHR30313">
    <property type="entry name" value="DNA PRIMASE"/>
    <property type="match status" value="1"/>
</dbReference>
<dbReference type="HAMAP" id="MF_00974">
    <property type="entry name" value="DNA_primase_DnaG"/>
    <property type="match status" value="1"/>
</dbReference>
<dbReference type="Gene3D" id="1.10.860.10">
    <property type="entry name" value="DNAb Helicase, Chain A"/>
    <property type="match status" value="1"/>
</dbReference>
<dbReference type="Pfam" id="PF10410">
    <property type="entry name" value="DnaB_bind"/>
    <property type="match status" value="1"/>
</dbReference>
<dbReference type="NCBIfam" id="TIGR01391">
    <property type="entry name" value="dnaG"/>
    <property type="match status" value="1"/>
</dbReference>
<keyword evidence="3 12" id="KW-0808">Transferase</keyword>
<keyword evidence="5 12" id="KW-0235">DNA replication</keyword>
<evidence type="ECO:0000259" key="15">
    <source>
        <dbReference type="PROSITE" id="PS50880"/>
    </source>
</evidence>
<evidence type="ECO:0000256" key="11">
    <source>
        <dbReference type="ARBA" id="ARBA00023163"/>
    </source>
</evidence>
<dbReference type="Gene3D" id="3.90.980.10">
    <property type="entry name" value="DNA primase, catalytic core, N-terminal domain"/>
    <property type="match status" value="1"/>
</dbReference>
<evidence type="ECO:0000256" key="4">
    <source>
        <dbReference type="ARBA" id="ARBA00022695"/>
    </source>
</evidence>
<sequence length="624" mass="72363">MANAVPNEVVSQIQNEVNIVDIVSQYVQLKKRGKNYFGFCPFHDEKTPSFSVAEEKQLYYCFSCGRGGSVFSFISEVENISFPEAVEKVVDIAHLPYELNISQGNTNNTKHLEYQGLYQAHKEAQALYEHILQHTNGGDKALRYLIDRGYTEETIKLFGLGYSPKNREILVNQVKGLNISEEDMIESGLFVHREETNEFLDRFSRRIMIPLRDASGQVIGFSGRVLVDETNEIEQSFSEDVQAKYLNSPETKLFNKRNFLFNFDQARSHIRKNGLAVLFEGYMDVIASWQAGVKEGIASMGTSLTQEQINILNRVTDKVLIAYDGDEPGLHATNRAIELIQQYSNMQVLVLPLEEGLDPDEYIQKYGNDAYKDKLYNHSETVFQFRRRYYRSQYNLTVEKDKVTYIELLIQEIGRITSPIEQDLMMSELEREFSLSKAVITERLAHYQKQQERQMAKTSVVEQPVISMVNKPKSMLEIPQKQLLYRLIHSPESWNYLFIYDDEFSFHDAEFQELYYLLQELRMHNDHEVELGLFMAMLVDEQLQSIVASLEWLDMPEDCTSKEIEELAYYISTREKLLRRSQQVKIDLQVALTQGDTTLAQELMLEQIAIQKQLKMRIKTPTQG</sequence>
<evidence type="ECO:0000256" key="10">
    <source>
        <dbReference type="ARBA" id="ARBA00023125"/>
    </source>
</evidence>
<dbReference type="Pfam" id="PF13155">
    <property type="entry name" value="Toprim_2"/>
    <property type="match status" value="1"/>
</dbReference>
<comment type="catalytic activity">
    <reaction evidence="12">
        <text>ssDNA + n NTP = ssDNA/pppN(pN)n-1 hybrid + (n-1) diphosphate.</text>
        <dbReference type="EC" id="2.7.7.101"/>
    </reaction>
</comment>
<accession>A0A1H9LMG2</accession>
<evidence type="ECO:0000256" key="14">
    <source>
        <dbReference type="PIRSR" id="PIRSR002811-1"/>
    </source>
</evidence>
<dbReference type="SMART" id="SM00493">
    <property type="entry name" value="TOPRIM"/>
    <property type="match status" value="1"/>
</dbReference>
<dbReference type="Gene3D" id="3.90.580.10">
    <property type="entry name" value="Zinc finger, CHC2-type domain"/>
    <property type="match status" value="1"/>
</dbReference>
<evidence type="ECO:0000313" key="17">
    <source>
        <dbReference type="Proteomes" id="UP000198556"/>
    </source>
</evidence>
<dbReference type="FunFam" id="3.90.580.10:FF:000001">
    <property type="entry name" value="DNA primase"/>
    <property type="match status" value="1"/>
</dbReference>
<dbReference type="InterPro" id="IPR036977">
    <property type="entry name" value="DNA_primase_Znf_CHC2"/>
</dbReference>
<keyword evidence="1 12" id="KW-0240">DNA-directed RNA polymerase</keyword>
<feature type="zinc finger region" description="CHC2-type" evidence="12 14">
    <location>
        <begin position="40"/>
        <end position="64"/>
    </location>
</feature>
<dbReference type="Gene3D" id="3.40.1360.10">
    <property type="match status" value="1"/>
</dbReference>
<keyword evidence="4 12" id="KW-0548">Nucleotidyltransferase</keyword>
<dbReference type="InterPro" id="IPR006171">
    <property type="entry name" value="TOPRIM_dom"/>
</dbReference>
<comment type="function">
    <text evidence="12 13">RNA polymerase that catalyzes the synthesis of short RNA molecules used as primers for DNA polymerase during DNA replication.</text>
</comment>
<comment type="domain">
    <text evidence="12">Contains an N-terminal zinc-binding domain, a central core domain that contains the primase activity, and a C-terminal DnaB-binding domain.</text>
</comment>
<dbReference type="OrthoDB" id="9803773at2"/>
<keyword evidence="11 12" id="KW-0804">Transcription</keyword>
<dbReference type="GO" id="GO:0000428">
    <property type="term" value="C:DNA-directed RNA polymerase complex"/>
    <property type="evidence" value="ECO:0007669"/>
    <property type="project" value="UniProtKB-KW"/>
</dbReference>
<organism evidence="16 17">
    <name type="scientific">Granulicatella balaenopterae</name>
    <dbReference type="NCBI Taxonomy" id="137733"/>
    <lineage>
        <taxon>Bacteria</taxon>
        <taxon>Bacillati</taxon>
        <taxon>Bacillota</taxon>
        <taxon>Bacilli</taxon>
        <taxon>Lactobacillales</taxon>
        <taxon>Carnobacteriaceae</taxon>
        <taxon>Granulicatella</taxon>
    </lineage>
</organism>
<dbReference type="InterPro" id="IPR013264">
    <property type="entry name" value="DNAG_N"/>
</dbReference>
<evidence type="ECO:0000256" key="8">
    <source>
        <dbReference type="ARBA" id="ARBA00022833"/>
    </source>
</evidence>
<dbReference type="InterPro" id="IPR034151">
    <property type="entry name" value="TOPRIM_DnaG_bac"/>
</dbReference>
<dbReference type="GO" id="GO:0005737">
    <property type="term" value="C:cytoplasm"/>
    <property type="evidence" value="ECO:0007669"/>
    <property type="project" value="TreeGrafter"/>
</dbReference>
<dbReference type="InterPro" id="IPR006295">
    <property type="entry name" value="DNA_primase_DnaG"/>
</dbReference>
<name>A0A1H9LMG2_9LACT</name>
<dbReference type="GO" id="GO:0003677">
    <property type="term" value="F:DNA binding"/>
    <property type="evidence" value="ECO:0007669"/>
    <property type="project" value="UniProtKB-KW"/>
</dbReference>
<dbReference type="InterPro" id="IPR050219">
    <property type="entry name" value="DnaG_primase"/>
</dbReference>
<comment type="similarity">
    <text evidence="12 13">Belongs to the DnaG primase family.</text>
</comment>
<keyword evidence="17" id="KW-1185">Reference proteome</keyword>
<dbReference type="Pfam" id="PF01807">
    <property type="entry name" value="Zn_ribbon_DnaG"/>
    <property type="match status" value="1"/>
</dbReference>
<keyword evidence="10 12" id="KW-0238">DNA-binding</keyword>
<dbReference type="AlphaFoldDB" id="A0A1H9LMG2"/>
<evidence type="ECO:0000313" key="16">
    <source>
        <dbReference type="EMBL" id="SER12325.1"/>
    </source>
</evidence>
<evidence type="ECO:0000256" key="3">
    <source>
        <dbReference type="ARBA" id="ARBA00022679"/>
    </source>
</evidence>
<dbReference type="GO" id="GO:0006269">
    <property type="term" value="P:DNA replication, synthesis of primer"/>
    <property type="evidence" value="ECO:0007669"/>
    <property type="project" value="UniProtKB-UniRule"/>
</dbReference>
<dbReference type="GO" id="GO:0008270">
    <property type="term" value="F:zinc ion binding"/>
    <property type="evidence" value="ECO:0007669"/>
    <property type="project" value="UniProtKB-UniRule"/>
</dbReference>
<dbReference type="InterPro" id="IPR037068">
    <property type="entry name" value="DNA_primase_core_N_sf"/>
</dbReference>
<dbReference type="InterPro" id="IPR030846">
    <property type="entry name" value="DnaG_bac"/>
</dbReference>
<dbReference type="InterPro" id="IPR019475">
    <property type="entry name" value="DNA_primase_DnaB-bd"/>
</dbReference>
<keyword evidence="9" id="KW-0460">Magnesium</keyword>
<gene>
    <name evidence="12" type="primary">dnaG</name>
    <name evidence="16" type="ORF">SAMN05421767_12017</name>
</gene>
<keyword evidence="2 12" id="KW-0639">Primosome</keyword>
<dbReference type="PIRSF" id="PIRSF002811">
    <property type="entry name" value="DnaG"/>
    <property type="match status" value="1"/>
</dbReference>
<evidence type="ECO:0000256" key="6">
    <source>
        <dbReference type="ARBA" id="ARBA00022723"/>
    </source>
</evidence>
<evidence type="ECO:0000256" key="1">
    <source>
        <dbReference type="ARBA" id="ARBA00022478"/>
    </source>
</evidence>
<dbReference type="PROSITE" id="PS50880">
    <property type="entry name" value="TOPRIM"/>
    <property type="match status" value="1"/>
</dbReference>
<evidence type="ECO:0000256" key="9">
    <source>
        <dbReference type="ARBA" id="ARBA00022842"/>
    </source>
</evidence>
<dbReference type="EMBL" id="FOGF01000020">
    <property type="protein sequence ID" value="SER12325.1"/>
    <property type="molecule type" value="Genomic_DNA"/>
</dbReference>
<dbReference type="RefSeq" id="WP_089746728.1">
    <property type="nucleotide sequence ID" value="NZ_FOGF01000020.1"/>
</dbReference>
<evidence type="ECO:0000256" key="2">
    <source>
        <dbReference type="ARBA" id="ARBA00022515"/>
    </source>
</evidence>
<dbReference type="InterPro" id="IPR002694">
    <property type="entry name" value="Znf_CHC2"/>
</dbReference>
<keyword evidence="8 12" id="KW-0862">Zinc</keyword>
<dbReference type="GO" id="GO:0003899">
    <property type="term" value="F:DNA-directed RNA polymerase activity"/>
    <property type="evidence" value="ECO:0007669"/>
    <property type="project" value="UniProtKB-UniRule"/>
</dbReference>
<dbReference type="PANTHER" id="PTHR30313:SF2">
    <property type="entry name" value="DNA PRIMASE"/>
    <property type="match status" value="1"/>
</dbReference>
<evidence type="ECO:0000256" key="7">
    <source>
        <dbReference type="ARBA" id="ARBA00022771"/>
    </source>
</evidence>
<protein>
    <recommendedName>
        <fullName evidence="12 13">DNA primase</fullName>
        <ecNumber evidence="12">2.7.7.101</ecNumber>
    </recommendedName>
</protein>
<evidence type="ECO:0000256" key="5">
    <source>
        <dbReference type="ARBA" id="ARBA00022705"/>
    </source>
</evidence>
<dbReference type="CDD" id="cd03364">
    <property type="entry name" value="TOPRIM_DnaG_primases"/>
    <property type="match status" value="1"/>
</dbReference>
<proteinExistence type="inferred from homology"/>